<dbReference type="InterPro" id="IPR014018">
    <property type="entry name" value="SecA_motor_DEAD"/>
</dbReference>
<comment type="subunit">
    <text evidence="12">Monomer and homodimer. Part of the essential Sec protein translocation apparatus which comprises SecA, SecYEG and auxiliary proteins SecDF. Other proteins may also be involved.</text>
</comment>
<dbReference type="GO" id="GO:0005886">
    <property type="term" value="C:plasma membrane"/>
    <property type="evidence" value="ECO:0007669"/>
    <property type="project" value="UniProtKB-SubCell"/>
</dbReference>
<dbReference type="SUPFAM" id="SSF52540">
    <property type="entry name" value="P-loop containing nucleoside triphosphate hydrolases"/>
    <property type="match status" value="2"/>
</dbReference>
<proteinExistence type="inferred from homology"/>
<dbReference type="EC" id="7.4.2.8" evidence="12"/>
<dbReference type="GO" id="GO:0005829">
    <property type="term" value="C:cytosol"/>
    <property type="evidence" value="ECO:0007669"/>
    <property type="project" value="TreeGrafter"/>
</dbReference>
<dbReference type="GO" id="GO:0065002">
    <property type="term" value="P:intracellular protein transmembrane transport"/>
    <property type="evidence" value="ECO:0007669"/>
    <property type="project" value="UniProtKB-UniRule"/>
</dbReference>
<dbReference type="Gene3D" id="1.10.3060.10">
    <property type="entry name" value="Helical scaffold and wing domains of SecA"/>
    <property type="match status" value="1"/>
</dbReference>
<dbReference type="Pfam" id="PF07517">
    <property type="entry name" value="SecA_DEAD"/>
    <property type="match status" value="1"/>
</dbReference>
<evidence type="ECO:0000256" key="11">
    <source>
        <dbReference type="ARBA" id="ARBA00023136"/>
    </source>
</evidence>
<dbReference type="SMART" id="SM00957">
    <property type="entry name" value="SecA_DEAD"/>
    <property type="match status" value="1"/>
</dbReference>
<dbReference type="PANTHER" id="PTHR30612:SF0">
    <property type="entry name" value="CHLOROPLAST PROTEIN-TRANSPORTING ATPASE"/>
    <property type="match status" value="1"/>
</dbReference>
<keyword evidence="11 12" id="KW-0472">Membrane</keyword>
<evidence type="ECO:0000256" key="9">
    <source>
        <dbReference type="ARBA" id="ARBA00022967"/>
    </source>
</evidence>
<evidence type="ECO:0000259" key="14">
    <source>
        <dbReference type="PROSITE" id="PS51192"/>
    </source>
</evidence>
<dbReference type="GO" id="GO:0005524">
    <property type="term" value="F:ATP binding"/>
    <property type="evidence" value="ECO:0007669"/>
    <property type="project" value="UniProtKB-UniRule"/>
</dbReference>
<dbReference type="Gene3D" id="3.40.50.300">
    <property type="entry name" value="P-loop containing nucleotide triphosphate hydrolases"/>
    <property type="match status" value="3"/>
</dbReference>
<dbReference type="GO" id="GO:0006605">
    <property type="term" value="P:protein targeting"/>
    <property type="evidence" value="ECO:0007669"/>
    <property type="project" value="UniProtKB-UniRule"/>
</dbReference>
<dbReference type="InterPro" id="IPR011130">
    <property type="entry name" value="SecA_preprotein_X-link_dom"/>
</dbReference>
<dbReference type="SUPFAM" id="SSF81886">
    <property type="entry name" value="Helical scaffold and wing domains of SecA"/>
    <property type="match status" value="1"/>
</dbReference>
<feature type="domain" description="SecA family profile" evidence="16">
    <location>
        <begin position="1"/>
        <end position="578"/>
    </location>
</feature>
<dbReference type="Pfam" id="PF07516">
    <property type="entry name" value="SecA_SW"/>
    <property type="match status" value="1"/>
</dbReference>
<dbReference type="GO" id="GO:0008564">
    <property type="term" value="F:protein-exporting ATPase activity"/>
    <property type="evidence" value="ECO:0007669"/>
    <property type="project" value="UniProtKB-EC"/>
</dbReference>
<dbReference type="InterPro" id="IPR001650">
    <property type="entry name" value="Helicase_C-like"/>
</dbReference>
<dbReference type="InterPro" id="IPR036670">
    <property type="entry name" value="SecA_X-link_sf"/>
</dbReference>
<dbReference type="GO" id="GO:0031522">
    <property type="term" value="C:cell envelope Sec protein transport complex"/>
    <property type="evidence" value="ECO:0007669"/>
    <property type="project" value="TreeGrafter"/>
</dbReference>
<keyword evidence="5 12" id="KW-0963">Cytoplasm</keyword>
<name>A0A0G7ZM55_9MOLU</name>
<dbReference type="InterPro" id="IPR014001">
    <property type="entry name" value="Helicase_ATP-bd"/>
</dbReference>
<dbReference type="FunFam" id="3.40.50.300:FF:000429">
    <property type="entry name" value="Preprotein translocase subunit SecA"/>
    <property type="match status" value="1"/>
</dbReference>
<dbReference type="InterPro" id="IPR020937">
    <property type="entry name" value="SecA_CS"/>
</dbReference>
<keyword evidence="7 12" id="KW-0067">ATP-binding</keyword>
<dbReference type="InterPro" id="IPR000185">
    <property type="entry name" value="SecA"/>
</dbReference>
<evidence type="ECO:0000313" key="17">
    <source>
        <dbReference type="EMBL" id="CRX37272.1"/>
    </source>
</evidence>
<evidence type="ECO:0000259" key="16">
    <source>
        <dbReference type="PROSITE" id="PS51196"/>
    </source>
</evidence>
<evidence type="ECO:0000256" key="4">
    <source>
        <dbReference type="ARBA" id="ARBA00022475"/>
    </source>
</evidence>
<keyword evidence="3 12" id="KW-0813">Transport</keyword>
<keyword evidence="4 12" id="KW-1003">Cell membrane</keyword>
<comment type="similarity">
    <text evidence="2 12 13">Belongs to the SecA family.</text>
</comment>
<dbReference type="AlphaFoldDB" id="A0A0G7ZM55"/>
<dbReference type="PRINTS" id="PR00906">
    <property type="entry name" value="SECA"/>
</dbReference>
<evidence type="ECO:0000313" key="18">
    <source>
        <dbReference type="Proteomes" id="UP000242141"/>
    </source>
</evidence>
<dbReference type="SMART" id="SM00958">
    <property type="entry name" value="SecA_PP_bind"/>
    <property type="match status" value="1"/>
</dbReference>
<dbReference type="Pfam" id="PF21090">
    <property type="entry name" value="P-loop_SecA"/>
    <property type="match status" value="2"/>
</dbReference>
<dbReference type="HAMAP" id="MF_01382">
    <property type="entry name" value="SecA"/>
    <property type="match status" value="1"/>
</dbReference>
<reference evidence="18" key="1">
    <citation type="submission" date="2015-05" db="EMBL/GenBank/DDBJ databases">
        <authorList>
            <person name="Collingro A."/>
        </authorList>
    </citation>
    <scope>NUCLEOTIDE SEQUENCE [LARGE SCALE GENOMIC DNA]</scope>
    <source>
        <strain evidence="18">Ps</strain>
    </source>
</reference>
<evidence type="ECO:0000256" key="1">
    <source>
        <dbReference type="ARBA" id="ARBA00004170"/>
    </source>
</evidence>
<organism evidence="17 18">
    <name type="scientific">Candidatus Hepatoplasma crinochetorum</name>
    <dbReference type="NCBI Taxonomy" id="295596"/>
    <lineage>
        <taxon>Bacteria</taxon>
        <taxon>Bacillati</taxon>
        <taxon>Mycoplasmatota</taxon>
        <taxon>Mollicutes</taxon>
        <taxon>Candidatus Hepatoplasmataceae</taxon>
        <taxon>Candidatus Hepatoplasma</taxon>
    </lineage>
</organism>
<evidence type="ECO:0000256" key="7">
    <source>
        <dbReference type="ARBA" id="ARBA00022840"/>
    </source>
</evidence>
<dbReference type="CDD" id="cd17928">
    <property type="entry name" value="DEXDc_SecA"/>
    <property type="match status" value="1"/>
</dbReference>
<feature type="binding site" evidence="12">
    <location>
        <position position="500"/>
    </location>
    <ligand>
        <name>ATP</name>
        <dbReference type="ChEBI" id="CHEBI:30616"/>
    </ligand>
</feature>
<dbReference type="PANTHER" id="PTHR30612">
    <property type="entry name" value="SECA INNER MEMBRANE COMPONENT OF SEC PROTEIN SECRETION SYSTEM"/>
    <property type="match status" value="1"/>
</dbReference>
<dbReference type="InterPro" id="IPR011115">
    <property type="entry name" value="SecA_DEAD"/>
</dbReference>
<comment type="catalytic activity">
    <reaction evidence="12">
        <text>ATP + H2O + cellular proteinSide 1 = ADP + phosphate + cellular proteinSide 2.</text>
        <dbReference type="EC" id="7.4.2.8"/>
    </reaction>
</comment>
<comment type="function">
    <text evidence="12">Part of the Sec protein translocase complex. Interacts with the SecYEG preprotein conducting channel. Has a central role in coupling the hydrolysis of ATP to the transfer of proteins into and across the cell membrane, serving as an ATP-driven molecular motor driving the stepwise translocation of polypeptide chains across the membrane.</text>
</comment>
<dbReference type="Pfam" id="PF01043">
    <property type="entry name" value="SecA_PP_bind"/>
    <property type="match status" value="1"/>
</dbReference>
<sequence length="801" mass="92034">MALRKNKTKEKRAKQAIKYYKILRKAETISEEVISKAKSFEEQLKGAAFKRKTEEFLNLILKDKKSLDSILVDVFATGYLAIKEIYGITLHKVQIMGAYALHRGDVAEMKTGEGKTLTAVLPAYLNALEKKGVHIVTVNEYLSTRDAFNIGKIFHLLGLSVGSVLKEQSPDQKRKEYAKDITYLTNSELGFDYLRDNMVINIKDKMQQEFNYAIVDEVDSILIDESRTPLIISGGINVVEKEYHDVNNFVSTLLENDYIVDRETRQAFLTESGVLKAEKIFNIKNLYSYKNSLLVHLIFNSLQANYIYKLDVDYTVKEDQIILIDVFTGRLLEGRQFSEGLNQAIEAKENVTINPETKTLASITYQNLFRMYKKLSGMSGTAITEEEEFLDVYNMRVLQIPTDLPIIRKDKADVIYATKDAKFNGIVNKILQIHQTEQPILVGTRAVSESEELAKLLEAKDIKFEILNAKNHAREADIIAKAGQKNSITISTNMAGRGTDIKLGKGVKKLGGLFVLGTERNDARRIDDQLRGRSGRQGDIGMSQFYISLDDEVMQRSGLKKFQKFLKSIDQDPLESKSIARSIKSAQKKLEGLNYDYRKSIIEYDSVLNYQRIITYNQRNLILKAADFTNIIEQLLNNFLKNLSKLEKVFEKNTFSSKLYFVKLNHDFNLTLKEEDNLEIEQAEIIAKEVLSKKLKDKINNFIEANKFDVIDYIRKIFLFSIDMNWQKQLDQLDKLKSGIRYRQYAQKNPVQIYIQEADKLFNLYRAEINEQIITMLLNANPLNMNLKRQGEQKVKDLFVS</sequence>
<dbReference type="GO" id="GO:0043952">
    <property type="term" value="P:protein transport by the Sec complex"/>
    <property type="evidence" value="ECO:0007669"/>
    <property type="project" value="TreeGrafter"/>
</dbReference>
<feature type="binding site" evidence="12">
    <location>
        <begin position="112"/>
        <end position="116"/>
    </location>
    <ligand>
        <name>ATP</name>
        <dbReference type="ChEBI" id="CHEBI:30616"/>
    </ligand>
</feature>
<feature type="binding site" evidence="12">
    <location>
        <position position="94"/>
    </location>
    <ligand>
        <name>ATP</name>
        <dbReference type="ChEBI" id="CHEBI:30616"/>
    </ligand>
</feature>
<evidence type="ECO:0000256" key="12">
    <source>
        <dbReference type="HAMAP-Rule" id="MF_01382"/>
    </source>
</evidence>
<dbReference type="InterPro" id="IPR027417">
    <property type="entry name" value="P-loop_NTPase"/>
</dbReference>
<evidence type="ECO:0000256" key="8">
    <source>
        <dbReference type="ARBA" id="ARBA00022927"/>
    </source>
</evidence>
<dbReference type="EMBL" id="CWGI01000001">
    <property type="protein sequence ID" value="CRX37272.1"/>
    <property type="molecule type" value="Genomic_DNA"/>
</dbReference>
<evidence type="ECO:0000256" key="6">
    <source>
        <dbReference type="ARBA" id="ARBA00022741"/>
    </source>
</evidence>
<dbReference type="PROSITE" id="PS01312">
    <property type="entry name" value="SECA"/>
    <property type="match status" value="1"/>
</dbReference>
<comment type="subcellular location">
    <subcellularLocation>
        <location evidence="12">Cell membrane</location>
        <topology evidence="12">Peripheral membrane protein</topology>
        <orientation evidence="12">Cytoplasmic side</orientation>
    </subcellularLocation>
    <subcellularLocation>
        <location evidence="12">Cytoplasm</location>
    </subcellularLocation>
    <subcellularLocation>
        <location evidence="1">Membrane</location>
        <topology evidence="1">Peripheral membrane protein</topology>
    </subcellularLocation>
    <text evidence="12">Distribution is 50-50.</text>
</comment>
<evidence type="ECO:0000256" key="2">
    <source>
        <dbReference type="ARBA" id="ARBA00007650"/>
    </source>
</evidence>
<dbReference type="Gene3D" id="3.90.1440.10">
    <property type="entry name" value="SecA, preprotein cross-linking domain"/>
    <property type="match status" value="1"/>
</dbReference>
<dbReference type="SUPFAM" id="SSF81767">
    <property type="entry name" value="Pre-protein crosslinking domain of SecA"/>
    <property type="match status" value="1"/>
</dbReference>
<dbReference type="Proteomes" id="UP000242141">
    <property type="component" value="Unassembled WGS sequence"/>
</dbReference>
<dbReference type="InterPro" id="IPR011116">
    <property type="entry name" value="SecA_Wing/Scaffold"/>
</dbReference>
<keyword evidence="9 12" id="KW-1278">Translocase</keyword>
<dbReference type="InterPro" id="IPR036266">
    <property type="entry name" value="SecA_Wing/Scaffold_sf"/>
</dbReference>
<evidence type="ECO:0000256" key="10">
    <source>
        <dbReference type="ARBA" id="ARBA00023010"/>
    </source>
</evidence>
<accession>A0A0G7ZM55</accession>
<dbReference type="InterPro" id="IPR044722">
    <property type="entry name" value="SecA_SF2_C"/>
</dbReference>
<protein>
    <recommendedName>
        <fullName evidence="12 13">Protein translocase subunit SecA</fullName>
        <ecNumber evidence="12">7.4.2.8</ecNumber>
    </recommendedName>
</protein>
<dbReference type="PROSITE" id="PS51192">
    <property type="entry name" value="HELICASE_ATP_BIND_1"/>
    <property type="match status" value="1"/>
</dbReference>
<keyword evidence="18" id="KW-1185">Reference proteome</keyword>
<keyword evidence="6 12" id="KW-0547">Nucleotide-binding</keyword>
<dbReference type="PROSITE" id="PS51196">
    <property type="entry name" value="SECA_MOTOR_DEAD"/>
    <property type="match status" value="1"/>
</dbReference>
<dbReference type="PROSITE" id="PS51194">
    <property type="entry name" value="HELICASE_CTER"/>
    <property type="match status" value="1"/>
</dbReference>
<gene>
    <name evidence="12" type="primary">secA</name>
    <name evidence="17" type="ORF">HEPPS_05020</name>
</gene>
<keyword evidence="8 12" id="KW-0653">Protein transport</keyword>
<dbReference type="GO" id="GO:0017038">
    <property type="term" value="P:protein import"/>
    <property type="evidence" value="ECO:0007669"/>
    <property type="project" value="InterPro"/>
</dbReference>
<dbReference type="CDD" id="cd18803">
    <property type="entry name" value="SF2_C_secA"/>
    <property type="match status" value="1"/>
</dbReference>
<keyword evidence="10 12" id="KW-0811">Translocation</keyword>
<evidence type="ECO:0000256" key="13">
    <source>
        <dbReference type="RuleBase" id="RU003874"/>
    </source>
</evidence>
<evidence type="ECO:0000256" key="3">
    <source>
        <dbReference type="ARBA" id="ARBA00022448"/>
    </source>
</evidence>
<evidence type="ECO:0000259" key="15">
    <source>
        <dbReference type="PROSITE" id="PS51194"/>
    </source>
</evidence>
<feature type="domain" description="Helicase ATP-binding" evidence="14">
    <location>
        <begin position="96"/>
        <end position="254"/>
    </location>
</feature>
<evidence type="ECO:0000256" key="5">
    <source>
        <dbReference type="ARBA" id="ARBA00022490"/>
    </source>
</evidence>
<dbReference type="NCBIfam" id="TIGR00963">
    <property type="entry name" value="secA"/>
    <property type="match status" value="1"/>
</dbReference>
<feature type="domain" description="Helicase C-terminal" evidence="15">
    <location>
        <begin position="425"/>
        <end position="580"/>
    </location>
</feature>